<evidence type="ECO:0000256" key="1">
    <source>
        <dbReference type="ARBA" id="ARBA00004141"/>
    </source>
</evidence>
<dbReference type="EMBL" id="PXOG01000063">
    <property type="protein sequence ID" value="RGP78566.1"/>
    <property type="molecule type" value="Genomic_DNA"/>
</dbReference>
<dbReference type="SUPFAM" id="SSF160240">
    <property type="entry name" value="Cation efflux protein cytoplasmic domain-like"/>
    <property type="match status" value="1"/>
</dbReference>
<evidence type="ECO:0000256" key="5">
    <source>
        <dbReference type="ARBA" id="ARBA00022833"/>
    </source>
</evidence>
<feature type="transmembrane region" description="Helical" evidence="9">
    <location>
        <begin position="799"/>
        <end position="817"/>
    </location>
</feature>
<dbReference type="SUPFAM" id="SSF161111">
    <property type="entry name" value="Cation efflux protein transmembrane domain-like"/>
    <property type="match status" value="1"/>
</dbReference>
<dbReference type="PANTHER" id="PTHR45820:SF5">
    <property type="entry name" value="DIFFUSION FACILITATOR FAMILY METAL ION TRANSPORTER, PUTATIVE-RELATED"/>
    <property type="match status" value="1"/>
</dbReference>
<dbReference type="InterPro" id="IPR036047">
    <property type="entry name" value="F-box-like_dom_sf"/>
</dbReference>
<keyword evidence="6 9" id="KW-1133">Transmembrane helix</keyword>
<dbReference type="InterPro" id="IPR027470">
    <property type="entry name" value="Cation_efflux_CTD"/>
</dbReference>
<evidence type="ECO:0000256" key="9">
    <source>
        <dbReference type="SAM" id="Phobius"/>
    </source>
</evidence>
<feature type="domain" description="F-box" evidence="10">
    <location>
        <begin position="7"/>
        <end position="53"/>
    </location>
</feature>
<dbReference type="SUPFAM" id="SSF81383">
    <property type="entry name" value="F-box domain"/>
    <property type="match status" value="1"/>
</dbReference>
<comment type="subcellular location">
    <subcellularLocation>
        <location evidence="1">Membrane</location>
        <topology evidence="1">Multi-pass membrane protein</topology>
    </subcellularLocation>
</comment>
<dbReference type="GO" id="GO:0006882">
    <property type="term" value="P:intracellular zinc ion homeostasis"/>
    <property type="evidence" value="ECO:0007669"/>
    <property type="project" value="TreeGrafter"/>
</dbReference>
<evidence type="ECO:0000259" key="10">
    <source>
        <dbReference type="PROSITE" id="PS50181"/>
    </source>
</evidence>
<evidence type="ECO:0000256" key="7">
    <source>
        <dbReference type="ARBA" id="ARBA00023136"/>
    </source>
</evidence>
<dbReference type="PANTHER" id="PTHR45820">
    <property type="entry name" value="FI23527P1"/>
    <property type="match status" value="1"/>
</dbReference>
<comment type="caution">
    <text evidence="11">The sequence shown here is derived from an EMBL/GenBank/DDBJ whole genome shotgun (WGS) entry which is preliminary data.</text>
</comment>
<evidence type="ECO:0000256" key="2">
    <source>
        <dbReference type="ARBA" id="ARBA00008873"/>
    </source>
</evidence>
<dbReference type="STRING" id="694270.A0A395T264"/>
<keyword evidence="4 9" id="KW-0812">Transmembrane</keyword>
<gene>
    <name evidence="11" type="ORF">FLONG3_3291</name>
</gene>
<feature type="region of interest" description="Disordered" evidence="8">
    <location>
        <begin position="484"/>
        <end position="506"/>
    </location>
</feature>
<feature type="transmembrane region" description="Helical" evidence="9">
    <location>
        <begin position="676"/>
        <end position="695"/>
    </location>
</feature>
<dbReference type="InterPro" id="IPR027469">
    <property type="entry name" value="Cation_efflux_TMD_sf"/>
</dbReference>
<dbReference type="InterPro" id="IPR001810">
    <property type="entry name" value="F-box_dom"/>
</dbReference>
<evidence type="ECO:0000256" key="3">
    <source>
        <dbReference type="ARBA" id="ARBA00022448"/>
    </source>
</evidence>
<feature type="region of interest" description="Disordered" evidence="8">
    <location>
        <begin position="908"/>
        <end position="940"/>
    </location>
</feature>
<organism evidence="11 12">
    <name type="scientific">Fusarium longipes</name>
    <dbReference type="NCBI Taxonomy" id="694270"/>
    <lineage>
        <taxon>Eukaryota</taxon>
        <taxon>Fungi</taxon>
        <taxon>Dikarya</taxon>
        <taxon>Ascomycota</taxon>
        <taxon>Pezizomycotina</taxon>
        <taxon>Sordariomycetes</taxon>
        <taxon>Hypocreomycetidae</taxon>
        <taxon>Hypocreales</taxon>
        <taxon>Nectriaceae</taxon>
        <taxon>Fusarium</taxon>
    </lineage>
</organism>
<proteinExistence type="inferred from homology"/>
<feature type="compositionally biased region" description="Polar residues" evidence="8">
    <location>
        <begin position="108"/>
        <end position="127"/>
    </location>
</feature>
<dbReference type="InterPro" id="IPR002524">
    <property type="entry name" value="Cation_efflux"/>
</dbReference>
<dbReference type="Gene3D" id="1.20.1510.10">
    <property type="entry name" value="Cation efflux protein transmembrane domain"/>
    <property type="match status" value="1"/>
</dbReference>
<comment type="similarity">
    <text evidence="2">Belongs to the cation diffusion facilitator (CDF) transporter (TC 2.A.4) family. SLC30A subfamily.</text>
</comment>
<dbReference type="PROSITE" id="PS50181">
    <property type="entry name" value="FBOX"/>
    <property type="match status" value="1"/>
</dbReference>
<feature type="compositionally biased region" description="Basic and acidic residues" evidence="8">
    <location>
        <begin position="925"/>
        <end position="940"/>
    </location>
</feature>
<dbReference type="GO" id="GO:0005385">
    <property type="term" value="F:zinc ion transmembrane transporter activity"/>
    <property type="evidence" value="ECO:0007669"/>
    <property type="project" value="TreeGrafter"/>
</dbReference>
<dbReference type="GO" id="GO:0016020">
    <property type="term" value="C:membrane"/>
    <property type="evidence" value="ECO:0007669"/>
    <property type="project" value="UniProtKB-SubCell"/>
</dbReference>
<feature type="transmembrane region" description="Helical" evidence="9">
    <location>
        <begin position="763"/>
        <end position="787"/>
    </location>
</feature>
<dbReference type="Proteomes" id="UP000266234">
    <property type="component" value="Unassembled WGS sequence"/>
</dbReference>
<dbReference type="Gene3D" id="1.20.1280.50">
    <property type="match status" value="1"/>
</dbReference>
<dbReference type="Pfam" id="PF01545">
    <property type="entry name" value="Cation_efflux"/>
    <property type="match status" value="1"/>
</dbReference>
<evidence type="ECO:0000313" key="12">
    <source>
        <dbReference type="Proteomes" id="UP000266234"/>
    </source>
</evidence>
<dbReference type="AlphaFoldDB" id="A0A395T264"/>
<evidence type="ECO:0000256" key="4">
    <source>
        <dbReference type="ARBA" id="ARBA00022692"/>
    </source>
</evidence>
<sequence length="968" mass="108489">MDRISSGQPILQLPTEILHHILQWVDPADLMRLPRVCSTFKNITNSSKLYRDVYLNQLDEPNDSKLDYEKEIRDLVKLEMICTSEEVYKQKSQLDFVHDTVTRMLKNASPSPDDTTTISKTQAPSRNATRLQRLFSEDKVVEAFLQGSSLFNRIRNEARQVNREAAPAPTSADDAHRARLQKSAHLHCLYSKPILNVGRLRSDRTYPYACSKVYDLREYTDRSGWGPFMNDGSFNVDWEKVEAILIVLGHNIGSRRLVARIFGEIWDSPFSGSFSNSFMAPPPRDITSLEARDPYSVPGTWYRIRFQIVCFLDYSDFFAFNFGDRDLIAPDAPRPTLDVGEATRLIMMRIHVTSIEEPGPEDGKDLPVVHFRGVSRSLDDSFDNNANSDIRGTVRLTKEGEVRWTTFSVFHGIERWRSEGIQIGGVRSARGVVGNWFDRDYDVHGPAGPTAFWKGATLEQVASMEDDLLPNDFFLPYGALIDIDSETDPDGDMPYSGEDEEEEDEDDEMAGLAVEEELSGLIQDASLPLEDSIPDLLIYEAYGLLTCLNYDPNDSFQERAHTTRPVGFPSKHRPRSWTDGLDTVGFYTHSIVLIADAFHYLSDLIGIIVALVALVLQDRAKQAPQHYTYGWQRATILGAFFNGVFLLALGVSILVQAVERFVSIARDDVHVQEPKWILIVGSAGLALNILVLSFLHEHDHGHSHHGHEHHDHCDREQHRDINPTTHDIVHGYEAPLVATADSHHDHRHISVAIKSPGRDLGMLGVFIHVLGDAINNIGVIIAAVIIWKVEGQGRYYADPAVGVFISLMILLSAAPLVRNSGAILLQTAPRGISLEDVKHDIEKITGVESVHELHIWRLDQRKSIASVHVVVDDGTLEGFADKAKIIMECLHAYGVHSATLQPELVASSPMTMSDSGPESPAMLRDANHNEPTSRRPRGGERDCQLICGSLCDGLSCFPRVQWGMRRRQ</sequence>
<dbReference type="NCBIfam" id="TIGR01297">
    <property type="entry name" value="CDF"/>
    <property type="match status" value="1"/>
</dbReference>
<feature type="transmembrane region" description="Helical" evidence="9">
    <location>
        <begin position="636"/>
        <end position="656"/>
    </location>
</feature>
<protein>
    <recommendedName>
        <fullName evidence="10">F-box domain-containing protein</fullName>
    </recommendedName>
</protein>
<dbReference type="InterPro" id="IPR036837">
    <property type="entry name" value="Cation_efflux_CTD_sf"/>
</dbReference>
<accession>A0A395T264</accession>
<dbReference type="Pfam" id="PF16916">
    <property type="entry name" value="ZT_dimer"/>
    <property type="match status" value="1"/>
</dbReference>
<feature type="region of interest" description="Disordered" evidence="8">
    <location>
        <begin position="106"/>
        <end position="127"/>
    </location>
</feature>
<evidence type="ECO:0000256" key="6">
    <source>
        <dbReference type="ARBA" id="ARBA00022989"/>
    </source>
</evidence>
<reference evidence="11 12" key="1">
    <citation type="journal article" date="2018" name="PLoS Pathog.">
        <title>Evolution of structural diversity of trichothecenes, a family of toxins produced by plant pathogenic and entomopathogenic fungi.</title>
        <authorList>
            <person name="Proctor R.H."/>
            <person name="McCormick S.P."/>
            <person name="Kim H.S."/>
            <person name="Cardoza R.E."/>
            <person name="Stanley A.M."/>
            <person name="Lindo L."/>
            <person name="Kelly A."/>
            <person name="Brown D.W."/>
            <person name="Lee T."/>
            <person name="Vaughan M.M."/>
            <person name="Alexander N.J."/>
            <person name="Busman M."/>
            <person name="Gutierrez S."/>
        </authorList>
    </citation>
    <scope>NUCLEOTIDE SEQUENCE [LARGE SCALE GENOMIC DNA]</scope>
    <source>
        <strain evidence="11 12">NRRL 20695</strain>
    </source>
</reference>
<evidence type="ECO:0000256" key="8">
    <source>
        <dbReference type="SAM" id="MobiDB-lite"/>
    </source>
</evidence>
<dbReference type="InterPro" id="IPR058533">
    <property type="entry name" value="Cation_efflux_TM"/>
</dbReference>
<keyword evidence="5" id="KW-0862">Zinc</keyword>
<dbReference type="OrthoDB" id="3226064at2759"/>
<evidence type="ECO:0000313" key="11">
    <source>
        <dbReference type="EMBL" id="RGP78566.1"/>
    </source>
</evidence>
<keyword evidence="12" id="KW-1185">Reference proteome</keyword>
<keyword evidence="7 9" id="KW-0472">Membrane</keyword>
<keyword evidence="3" id="KW-0813">Transport</keyword>
<feature type="transmembrane region" description="Helical" evidence="9">
    <location>
        <begin position="597"/>
        <end position="616"/>
    </location>
</feature>
<name>A0A395T264_9HYPO</name>
<dbReference type="Pfam" id="PF12937">
    <property type="entry name" value="F-box-like"/>
    <property type="match status" value="1"/>
</dbReference>
<dbReference type="SMART" id="SM00256">
    <property type="entry name" value="FBOX"/>
    <property type="match status" value="1"/>
</dbReference>